<dbReference type="Proteomes" id="UP001153365">
    <property type="component" value="Unassembled WGS sequence"/>
</dbReference>
<proteinExistence type="predicted"/>
<dbReference type="EMBL" id="CALTRL010000549">
    <property type="protein sequence ID" value="CAH7668584.1"/>
    <property type="molecule type" value="Genomic_DNA"/>
</dbReference>
<feature type="signal peptide" evidence="1">
    <location>
        <begin position="1"/>
        <end position="16"/>
    </location>
</feature>
<name>A0AAV0ALF4_PHAPC</name>
<evidence type="ECO:0000313" key="2">
    <source>
        <dbReference type="EMBL" id="CAH7668584.1"/>
    </source>
</evidence>
<feature type="chain" id="PRO_5043527216" evidence="1">
    <location>
        <begin position="17"/>
        <end position="319"/>
    </location>
</feature>
<protein>
    <submittedName>
        <fullName evidence="2">Expressed protein</fullName>
    </submittedName>
</protein>
<keyword evidence="1" id="KW-0732">Signal</keyword>
<dbReference type="AlphaFoldDB" id="A0AAV0ALF4"/>
<organism evidence="2 3">
    <name type="scientific">Phakopsora pachyrhizi</name>
    <name type="common">Asian soybean rust disease fungus</name>
    <dbReference type="NCBI Taxonomy" id="170000"/>
    <lineage>
        <taxon>Eukaryota</taxon>
        <taxon>Fungi</taxon>
        <taxon>Dikarya</taxon>
        <taxon>Basidiomycota</taxon>
        <taxon>Pucciniomycotina</taxon>
        <taxon>Pucciniomycetes</taxon>
        <taxon>Pucciniales</taxon>
        <taxon>Phakopsoraceae</taxon>
        <taxon>Phakopsora</taxon>
    </lineage>
</organism>
<evidence type="ECO:0000313" key="3">
    <source>
        <dbReference type="Proteomes" id="UP001153365"/>
    </source>
</evidence>
<accession>A0AAV0ALF4</accession>
<keyword evidence="3" id="KW-1185">Reference proteome</keyword>
<comment type="caution">
    <text evidence="2">The sequence shown here is derived from an EMBL/GenBank/DDBJ whole genome shotgun (WGS) entry which is preliminary data.</text>
</comment>
<sequence>MKVWIREILFASVVSTLEFTYQPVSEEGFISRLVDEVASSHSFDPVLSKDNVQTQSKQQLNPSRIYSQTETPLSTSNIEVEDFRRAGKSKRKFEGVFSTQIEGARAMNQNPWAQADFNWDFDNFGSTFYHLGRPSESDNSLVWNAQHQISPGRYKRLCSTNYPSSFLTEFEDLEDLGSFSKNSDYWNSFIEKLRPEATSELSDILNNDEAGKILPVVPPLNPTSISNLETKIKKGIAFSEQNSPPDLGKLKSCNAPNHSSSDEENYIKKYLDKLFKILRPRLSWGDQGAILDIKSSTFKDEGISGNIKKHQEDPCAYGT</sequence>
<gene>
    <name evidence="2" type="ORF">PPACK8108_LOCUS3102</name>
</gene>
<evidence type="ECO:0000256" key="1">
    <source>
        <dbReference type="SAM" id="SignalP"/>
    </source>
</evidence>
<reference evidence="2" key="1">
    <citation type="submission" date="2022-06" db="EMBL/GenBank/DDBJ databases">
        <authorList>
            <consortium name="SYNGENTA / RWTH Aachen University"/>
        </authorList>
    </citation>
    <scope>NUCLEOTIDE SEQUENCE</scope>
</reference>